<name>A0A6V7P7F5_ANACO</name>
<accession>A0A6V7P7F5</accession>
<gene>
    <name evidence="8" type="ORF">CB5_LOCUS9972</name>
</gene>
<dbReference type="EMBL" id="LR862146">
    <property type="protein sequence ID" value="CAD1826761.1"/>
    <property type="molecule type" value="Genomic_DNA"/>
</dbReference>
<feature type="region of interest" description="Disordered" evidence="5">
    <location>
        <begin position="548"/>
        <end position="597"/>
    </location>
</feature>
<dbReference type="PROSITE" id="PS51059">
    <property type="entry name" value="PARP_CATALYTIC"/>
    <property type="match status" value="1"/>
</dbReference>
<evidence type="ECO:0000256" key="2">
    <source>
        <dbReference type="ARBA" id="ARBA00022473"/>
    </source>
</evidence>
<dbReference type="PROSITE" id="PS51879">
    <property type="entry name" value="RST"/>
    <property type="match status" value="1"/>
</dbReference>
<dbReference type="Pfam" id="PF23467">
    <property type="entry name" value="WWE_5"/>
    <property type="match status" value="1"/>
</dbReference>
<organism evidence="8">
    <name type="scientific">Ananas comosus var. bracteatus</name>
    <name type="common">red pineapple</name>
    <dbReference type="NCBI Taxonomy" id="296719"/>
    <lineage>
        <taxon>Eukaryota</taxon>
        <taxon>Viridiplantae</taxon>
        <taxon>Streptophyta</taxon>
        <taxon>Embryophyta</taxon>
        <taxon>Tracheophyta</taxon>
        <taxon>Spermatophyta</taxon>
        <taxon>Magnoliopsida</taxon>
        <taxon>Liliopsida</taxon>
        <taxon>Poales</taxon>
        <taxon>Bromeliaceae</taxon>
        <taxon>Bromelioideae</taxon>
        <taxon>Ananas</taxon>
    </lineage>
</organism>
<keyword evidence="3" id="KW-0346">Stress response</keyword>
<evidence type="ECO:0000259" key="7">
    <source>
        <dbReference type="PROSITE" id="PS51879"/>
    </source>
</evidence>
<comment type="subcellular location">
    <subcellularLocation>
        <location evidence="1">Nucleus</location>
    </subcellularLocation>
</comment>
<dbReference type="Pfam" id="PF00644">
    <property type="entry name" value="PARP"/>
    <property type="match status" value="1"/>
</dbReference>
<sequence>MASPNESRACRLKRKLTECCPSKAYKTARIEVGCGLSFCSRAHSCHCCFVQPRHVDNCCNFLNSGLPRRIMFYNRCEWSDFPEPVMQTLVEGFRKDKSGNVVKLDGQELVIDFLSMTLINLRTKKLRSVAWIDENNKCFFPSFFVDEEAEGSTKLERVVGSPPEVVKQVVMETGVSVSKRVSTAEILRTKITLVEKDSESFLFVQKLFLSGMGQFAMSNNILNIHRYSPSDNVGQNRLAAFERQVRLKIGERGDANVRYGWLGSTKQDIAEILIHGFGLGAKPMGEGVYLTPENRAFASVNLCDVDEKGTHYMLLCRVILGNMEQVSPGSQQKYPSSNEYDSGVDDCLNPKRYVVWSSYLNTHIHPEYVVSFKLSPTIQEYLLGLKDVPFHVPPTKIRQETRPVKCESPKGPASPWMPLTVLFAEIENSISPIARELLFHHYEEFKRTIITREQLVKNIRVLVGDKLLISTLTRLQRSPSLWRDDAEVKLHSTPILSPDFSTSVEMEANGTSAPITKFGESDVVRSVVPGQSQSLNVAPSNCVTRNLHSHDSKEMNVVPNDPIDGSESNGSTARVFESNDSSSISSAQHEEIKSEVD</sequence>
<keyword evidence="4" id="KW-0539">Nucleus</keyword>
<evidence type="ECO:0000256" key="4">
    <source>
        <dbReference type="ARBA" id="ARBA00023242"/>
    </source>
</evidence>
<dbReference type="InterPro" id="IPR057823">
    <property type="entry name" value="WWE_RCD1"/>
</dbReference>
<protein>
    <submittedName>
        <fullName evidence="8">Uncharacterized protein</fullName>
    </submittedName>
</protein>
<dbReference type="Gene3D" id="3.90.228.10">
    <property type="match status" value="1"/>
</dbReference>
<dbReference type="InterPro" id="IPR022003">
    <property type="entry name" value="RST"/>
</dbReference>
<dbReference type="PANTHER" id="PTHR32263:SF17">
    <property type="entry name" value="OS04G0672200 PROTEIN"/>
    <property type="match status" value="1"/>
</dbReference>
<feature type="compositionally biased region" description="Basic and acidic residues" evidence="5">
    <location>
        <begin position="588"/>
        <end position="597"/>
    </location>
</feature>
<feature type="domain" description="RST" evidence="7">
    <location>
        <begin position="410"/>
        <end position="481"/>
    </location>
</feature>
<keyword evidence="2" id="KW-0217">Developmental protein</keyword>
<dbReference type="SUPFAM" id="SSF56399">
    <property type="entry name" value="ADP-ribosylation"/>
    <property type="match status" value="1"/>
</dbReference>
<reference evidence="8" key="1">
    <citation type="submission" date="2020-07" db="EMBL/GenBank/DDBJ databases">
        <authorList>
            <person name="Lin J."/>
        </authorList>
    </citation>
    <scope>NUCLEOTIDE SEQUENCE</scope>
</reference>
<evidence type="ECO:0000259" key="6">
    <source>
        <dbReference type="PROSITE" id="PS51059"/>
    </source>
</evidence>
<dbReference type="GO" id="GO:0005634">
    <property type="term" value="C:nucleus"/>
    <property type="evidence" value="ECO:0007669"/>
    <property type="project" value="UniProtKB-SubCell"/>
</dbReference>
<feature type="domain" description="PARP catalytic" evidence="6">
    <location>
        <begin position="178"/>
        <end position="394"/>
    </location>
</feature>
<dbReference type="PANTHER" id="PTHR32263">
    <property type="entry name" value="INACTIVE POLY [ADP-RIBOSE] POLYMERASE SRO4-RELATED"/>
    <property type="match status" value="1"/>
</dbReference>
<evidence type="ECO:0000313" key="8">
    <source>
        <dbReference type="EMBL" id="CAD1826761.1"/>
    </source>
</evidence>
<dbReference type="Pfam" id="PF12174">
    <property type="entry name" value="RST"/>
    <property type="match status" value="1"/>
</dbReference>
<evidence type="ECO:0000256" key="1">
    <source>
        <dbReference type="ARBA" id="ARBA00004123"/>
    </source>
</evidence>
<evidence type="ECO:0000256" key="5">
    <source>
        <dbReference type="SAM" id="MobiDB-lite"/>
    </source>
</evidence>
<dbReference type="AlphaFoldDB" id="A0A6V7P7F5"/>
<proteinExistence type="predicted"/>
<dbReference type="InterPro" id="IPR012317">
    <property type="entry name" value="Poly(ADP-ribose)pol_cat_dom"/>
</dbReference>
<feature type="compositionally biased region" description="Polar residues" evidence="5">
    <location>
        <begin position="566"/>
        <end position="587"/>
    </location>
</feature>
<evidence type="ECO:0000256" key="3">
    <source>
        <dbReference type="ARBA" id="ARBA00023016"/>
    </source>
</evidence>
<dbReference type="GO" id="GO:0003950">
    <property type="term" value="F:NAD+ poly-ADP-ribosyltransferase activity"/>
    <property type="evidence" value="ECO:0007669"/>
    <property type="project" value="InterPro"/>
</dbReference>
<dbReference type="InterPro" id="IPR044964">
    <property type="entry name" value="RCD1/SRO1-5"/>
</dbReference>